<organism evidence="1 2">
    <name type="scientific">Euroglyphus maynei</name>
    <name type="common">Mayne's house dust mite</name>
    <dbReference type="NCBI Taxonomy" id="6958"/>
    <lineage>
        <taxon>Eukaryota</taxon>
        <taxon>Metazoa</taxon>
        <taxon>Ecdysozoa</taxon>
        <taxon>Arthropoda</taxon>
        <taxon>Chelicerata</taxon>
        <taxon>Arachnida</taxon>
        <taxon>Acari</taxon>
        <taxon>Acariformes</taxon>
        <taxon>Sarcoptiformes</taxon>
        <taxon>Astigmata</taxon>
        <taxon>Psoroptidia</taxon>
        <taxon>Analgoidea</taxon>
        <taxon>Pyroglyphidae</taxon>
        <taxon>Pyroglyphinae</taxon>
        <taxon>Euroglyphus</taxon>
    </lineage>
</organism>
<reference evidence="1 2" key="1">
    <citation type="submission" date="2017-03" db="EMBL/GenBank/DDBJ databases">
        <title>Genome Survey of Euroglyphus maynei.</title>
        <authorList>
            <person name="Arlian L.G."/>
            <person name="Morgan M.S."/>
            <person name="Rider S.D."/>
        </authorList>
    </citation>
    <scope>NUCLEOTIDE SEQUENCE [LARGE SCALE GENOMIC DNA]</scope>
    <source>
        <strain evidence="1">Arlian Lab</strain>
        <tissue evidence="1">Whole body</tissue>
    </source>
</reference>
<feature type="non-terminal residue" evidence="1">
    <location>
        <position position="280"/>
    </location>
</feature>
<name>A0A1Y3AV88_EURMA</name>
<dbReference type="EMBL" id="MUJZ01056392">
    <property type="protein sequence ID" value="OTF72390.1"/>
    <property type="molecule type" value="Genomic_DNA"/>
</dbReference>
<dbReference type="OrthoDB" id="6509268at2759"/>
<sequence length="280" mass="31909">MIEGRILFNMTGTAIQHIFPALVGSLPDLDSNLKDFLVRMADSSYLQEKFAAMNPFYIAPKPFSLGNNKSYYYIPITELLIKYILNDDLIYSINQENSENVTPYVRSNGFYGKLRLVIYGDEFGVFNPLREASKKYKVYVLYLDVDNRKVTATKLKDIHLLLIWCPSDLKNSDKSLMDIFDPLCKDLNKLIANGISYVLNGQTIHIPVCVSNILGDNLSVAELLGLRRSFGRAFACRHCGIQHSELASLDARQRPLTIQRPFESYEKELNLVLSTRDYIS</sequence>
<dbReference type="Proteomes" id="UP000194236">
    <property type="component" value="Unassembled WGS sequence"/>
</dbReference>
<comment type="caution">
    <text evidence="1">The sequence shown here is derived from an EMBL/GenBank/DDBJ whole genome shotgun (WGS) entry which is preliminary data.</text>
</comment>
<evidence type="ECO:0000313" key="2">
    <source>
        <dbReference type="Proteomes" id="UP000194236"/>
    </source>
</evidence>
<accession>A0A1Y3AV88</accession>
<keyword evidence="2" id="KW-1185">Reference proteome</keyword>
<proteinExistence type="predicted"/>
<protein>
    <submittedName>
        <fullName evidence="1">Uncharacterized protein</fullName>
    </submittedName>
</protein>
<dbReference type="AlphaFoldDB" id="A0A1Y3AV88"/>
<evidence type="ECO:0000313" key="1">
    <source>
        <dbReference type="EMBL" id="OTF72390.1"/>
    </source>
</evidence>
<gene>
    <name evidence="1" type="ORF">BLA29_008957</name>
</gene>